<dbReference type="InterPro" id="IPR018200">
    <property type="entry name" value="USP_CS"/>
</dbReference>
<dbReference type="Gene3D" id="3.90.70.10">
    <property type="entry name" value="Cysteine proteinases"/>
    <property type="match status" value="1"/>
</dbReference>
<dbReference type="AlphaFoldDB" id="F0XZK7"/>
<dbReference type="InterPro" id="IPR038765">
    <property type="entry name" value="Papain-like_cys_pep_sf"/>
</dbReference>
<dbReference type="PROSITE" id="PS50235">
    <property type="entry name" value="USP_3"/>
    <property type="match status" value="1"/>
</dbReference>
<keyword evidence="4" id="KW-1185">Reference proteome</keyword>
<dbReference type="PANTHER" id="PTHR21646">
    <property type="entry name" value="UBIQUITIN CARBOXYL-TERMINAL HYDROLASE"/>
    <property type="match status" value="1"/>
</dbReference>
<dbReference type="InterPro" id="IPR001394">
    <property type="entry name" value="Peptidase_C19_UCH"/>
</dbReference>
<dbReference type="Proteomes" id="UP000002729">
    <property type="component" value="Unassembled WGS sequence"/>
</dbReference>
<dbReference type="InParanoid" id="F0XZK7"/>
<evidence type="ECO:0000313" key="3">
    <source>
        <dbReference type="EMBL" id="EGB11360.1"/>
    </source>
</evidence>
<evidence type="ECO:0000256" key="1">
    <source>
        <dbReference type="SAM" id="MobiDB-lite"/>
    </source>
</evidence>
<feature type="non-terminal residue" evidence="3">
    <location>
        <position position="369"/>
    </location>
</feature>
<feature type="compositionally biased region" description="Pro residues" evidence="1">
    <location>
        <begin position="110"/>
        <end position="122"/>
    </location>
</feature>
<dbReference type="Pfam" id="PF00443">
    <property type="entry name" value="UCH"/>
    <property type="match status" value="1"/>
</dbReference>
<dbReference type="InterPro" id="IPR050185">
    <property type="entry name" value="Ub_carboxyl-term_hydrolase"/>
</dbReference>
<dbReference type="GO" id="GO:0004843">
    <property type="term" value="F:cysteine-type deubiquitinase activity"/>
    <property type="evidence" value="ECO:0007669"/>
    <property type="project" value="InterPro"/>
</dbReference>
<dbReference type="PROSITE" id="PS00973">
    <property type="entry name" value="USP_2"/>
    <property type="match status" value="1"/>
</dbReference>
<dbReference type="OrthoDB" id="292964at2759"/>
<dbReference type="KEGG" id="aaf:AURANDRAFT_11968"/>
<dbReference type="GO" id="GO:0016579">
    <property type="term" value="P:protein deubiquitination"/>
    <property type="evidence" value="ECO:0007669"/>
    <property type="project" value="InterPro"/>
</dbReference>
<dbReference type="RefSeq" id="XP_009033736.1">
    <property type="nucleotide sequence ID" value="XM_009035488.1"/>
</dbReference>
<feature type="compositionally biased region" description="Acidic residues" evidence="1">
    <location>
        <begin position="123"/>
        <end position="136"/>
    </location>
</feature>
<dbReference type="PANTHER" id="PTHR21646:SF23">
    <property type="entry name" value="UBIQUITIN CARBOXYL-TERMINAL HYDROLASE USP2"/>
    <property type="match status" value="1"/>
</dbReference>
<feature type="non-terminal residue" evidence="3">
    <location>
        <position position="1"/>
    </location>
</feature>
<dbReference type="CDD" id="cd02674">
    <property type="entry name" value="Peptidase_C19R"/>
    <property type="match status" value="1"/>
</dbReference>
<organism evidence="4">
    <name type="scientific">Aureococcus anophagefferens</name>
    <name type="common">Harmful bloom alga</name>
    <dbReference type="NCBI Taxonomy" id="44056"/>
    <lineage>
        <taxon>Eukaryota</taxon>
        <taxon>Sar</taxon>
        <taxon>Stramenopiles</taxon>
        <taxon>Ochrophyta</taxon>
        <taxon>Pelagophyceae</taxon>
        <taxon>Pelagomonadales</taxon>
        <taxon>Pelagomonadaceae</taxon>
        <taxon>Aureococcus</taxon>
    </lineage>
</organism>
<name>F0XZK7_AURAN</name>
<accession>F0XZK7</accession>
<proteinExistence type="predicted"/>
<dbReference type="PROSITE" id="PS00972">
    <property type="entry name" value="USP_1"/>
    <property type="match status" value="1"/>
</dbReference>
<dbReference type="OMA" id="KYWVKYL"/>
<dbReference type="eggNOG" id="KOG1868">
    <property type="taxonomic scope" value="Eukaryota"/>
</dbReference>
<sequence length="369" mass="40074">LVGLTNLGNTCFLNAPLQCLLGVAPLVEVFLDGSYAAMVNGASPSKGAIAHAFAELVRDVYAAEPHSAVSPAKLKRVIGQHAPQFQGHSQHDCQELFRYLLDGLAEDLKLPPPPPPRPPEPGPETEDDEPAADDAGESSWAAYRRNNRSLVTDTFCGQLRSSVECCSCHHVSTCFDPYLDISLPIPAAAAGGNEAGPDGRPRNAAGKGNPRGARSRLPNACTLEECLETFTEPEVLEGGNKVTCERCGKLRKCVKWLTIHSWPKILVLHVKRFAYTSVRREKLATLVTFPVKGLDLGNFISKERDGAAVKPVYDLFATSDHLGDRETSGHYVANCAVGDAWHQFNDARVSPVTQEELQGAASYVLFYRR</sequence>
<evidence type="ECO:0000259" key="2">
    <source>
        <dbReference type="PROSITE" id="PS50235"/>
    </source>
</evidence>
<feature type="region of interest" description="Disordered" evidence="1">
    <location>
        <begin position="108"/>
        <end position="136"/>
    </location>
</feature>
<dbReference type="InterPro" id="IPR028889">
    <property type="entry name" value="USP"/>
</dbReference>
<dbReference type="GeneID" id="20218122"/>
<evidence type="ECO:0000313" key="4">
    <source>
        <dbReference type="Proteomes" id="UP000002729"/>
    </source>
</evidence>
<gene>
    <name evidence="3" type="ORF">AURANDRAFT_11968</name>
</gene>
<dbReference type="SUPFAM" id="SSF54001">
    <property type="entry name" value="Cysteine proteinases"/>
    <property type="match status" value="1"/>
</dbReference>
<feature type="region of interest" description="Disordered" evidence="1">
    <location>
        <begin position="192"/>
        <end position="216"/>
    </location>
</feature>
<feature type="domain" description="USP" evidence="2">
    <location>
        <begin position="2"/>
        <end position="369"/>
    </location>
</feature>
<dbReference type="EMBL" id="GL833122">
    <property type="protein sequence ID" value="EGB11360.1"/>
    <property type="molecule type" value="Genomic_DNA"/>
</dbReference>
<reference evidence="3 4" key="1">
    <citation type="journal article" date="2011" name="Proc. Natl. Acad. Sci. U.S.A.">
        <title>Niche of harmful alga Aureococcus anophagefferens revealed through ecogenomics.</title>
        <authorList>
            <person name="Gobler C.J."/>
            <person name="Berry D.L."/>
            <person name="Dyhrman S.T."/>
            <person name="Wilhelm S.W."/>
            <person name="Salamov A."/>
            <person name="Lobanov A.V."/>
            <person name="Zhang Y."/>
            <person name="Collier J.L."/>
            <person name="Wurch L.L."/>
            <person name="Kustka A.B."/>
            <person name="Dill B.D."/>
            <person name="Shah M."/>
            <person name="VerBerkmoes N.C."/>
            <person name="Kuo A."/>
            <person name="Terry A."/>
            <person name="Pangilinan J."/>
            <person name="Lindquist E.A."/>
            <person name="Lucas S."/>
            <person name="Paulsen I.T."/>
            <person name="Hattenrath-Lehmann T.K."/>
            <person name="Talmage S.C."/>
            <person name="Walker E.A."/>
            <person name="Koch F."/>
            <person name="Burson A.M."/>
            <person name="Marcoval M.A."/>
            <person name="Tang Y.Z."/>
            <person name="Lecleir G.R."/>
            <person name="Coyne K.J."/>
            <person name="Berg G.M."/>
            <person name="Bertrand E.M."/>
            <person name="Saito M.A."/>
            <person name="Gladyshev V.N."/>
            <person name="Grigoriev I.V."/>
        </authorList>
    </citation>
    <scope>NUCLEOTIDE SEQUENCE [LARGE SCALE GENOMIC DNA]</scope>
    <source>
        <strain evidence="4">CCMP 1984</strain>
    </source>
</reference>
<protein>
    <recommendedName>
        <fullName evidence="2">USP domain-containing protein</fullName>
    </recommendedName>
</protein>